<name>A0AAP0LBE1_9MAGN</name>
<gene>
    <name evidence="2" type="ORF">Scep_002641</name>
</gene>
<accession>A0AAP0LBE1</accession>
<evidence type="ECO:0000313" key="3">
    <source>
        <dbReference type="Proteomes" id="UP001419268"/>
    </source>
</evidence>
<organism evidence="2 3">
    <name type="scientific">Stephania cephalantha</name>
    <dbReference type="NCBI Taxonomy" id="152367"/>
    <lineage>
        <taxon>Eukaryota</taxon>
        <taxon>Viridiplantae</taxon>
        <taxon>Streptophyta</taxon>
        <taxon>Embryophyta</taxon>
        <taxon>Tracheophyta</taxon>
        <taxon>Spermatophyta</taxon>
        <taxon>Magnoliopsida</taxon>
        <taxon>Ranunculales</taxon>
        <taxon>Menispermaceae</taxon>
        <taxon>Menispermoideae</taxon>
        <taxon>Cissampelideae</taxon>
        <taxon>Stephania</taxon>
    </lineage>
</organism>
<reference evidence="2 3" key="1">
    <citation type="submission" date="2024-01" db="EMBL/GenBank/DDBJ databases">
        <title>Genome assemblies of Stephania.</title>
        <authorList>
            <person name="Yang L."/>
        </authorList>
    </citation>
    <scope>NUCLEOTIDE SEQUENCE [LARGE SCALE GENOMIC DNA]</scope>
    <source>
        <strain evidence="2">JXDWG</strain>
        <tissue evidence="2">Leaf</tissue>
    </source>
</reference>
<protein>
    <submittedName>
        <fullName evidence="2">Uncharacterized protein</fullName>
    </submittedName>
</protein>
<keyword evidence="3" id="KW-1185">Reference proteome</keyword>
<evidence type="ECO:0000256" key="1">
    <source>
        <dbReference type="SAM" id="MobiDB-lite"/>
    </source>
</evidence>
<feature type="compositionally biased region" description="Basic and acidic residues" evidence="1">
    <location>
        <begin position="49"/>
        <end position="77"/>
    </location>
</feature>
<comment type="caution">
    <text evidence="2">The sequence shown here is derived from an EMBL/GenBank/DDBJ whole genome shotgun (WGS) entry which is preliminary data.</text>
</comment>
<evidence type="ECO:0000313" key="2">
    <source>
        <dbReference type="EMBL" id="KAK9167450.1"/>
    </source>
</evidence>
<dbReference type="AlphaFoldDB" id="A0AAP0LBE1"/>
<dbReference type="Proteomes" id="UP001419268">
    <property type="component" value="Unassembled WGS sequence"/>
</dbReference>
<sequence>MHGHINPNKARFQESIRSLLSTLSGHARRTVTVTSQPQQHRPQTHQHHRVDGKWSELLPHDDPREHRDERKLGGKKH</sequence>
<proteinExistence type="predicted"/>
<dbReference type="EMBL" id="JBBNAG010000001">
    <property type="protein sequence ID" value="KAK9167450.1"/>
    <property type="molecule type" value="Genomic_DNA"/>
</dbReference>
<feature type="region of interest" description="Disordered" evidence="1">
    <location>
        <begin position="27"/>
        <end position="77"/>
    </location>
</feature>